<name>A0A645AQ49_9ZZZZ</name>
<evidence type="ECO:0000313" key="2">
    <source>
        <dbReference type="EMBL" id="MPM55230.1"/>
    </source>
</evidence>
<dbReference type="EMBL" id="VSSQ01015177">
    <property type="protein sequence ID" value="MPM55230.1"/>
    <property type="molecule type" value="Genomic_DNA"/>
</dbReference>
<feature type="transmembrane region" description="Helical" evidence="1">
    <location>
        <begin position="30"/>
        <end position="49"/>
    </location>
</feature>
<feature type="transmembrane region" description="Helical" evidence="1">
    <location>
        <begin position="55"/>
        <end position="78"/>
    </location>
</feature>
<reference evidence="2" key="1">
    <citation type="submission" date="2019-08" db="EMBL/GenBank/DDBJ databases">
        <authorList>
            <person name="Kucharzyk K."/>
            <person name="Murdoch R.W."/>
            <person name="Higgins S."/>
            <person name="Loffler F."/>
        </authorList>
    </citation>
    <scope>NUCLEOTIDE SEQUENCE</scope>
</reference>
<comment type="caution">
    <text evidence="2">The sequence shown here is derived from an EMBL/GenBank/DDBJ whole genome shotgun (WGS) entry which is preliminary data.</text>
</comment>
<keyword evidence="1" id="KW-0812">Transmembrane</keyword>
<evidence type="ECO:0000256" key="1">
    <source>
        <dbReference type="SAM" id="Phobius"/>
    </source>
</evidence>
<keyword evidence="1" id="KW-1133">Transmembrane helix</keyword>
<organism evidence="2">
    <name type="scientific">bioreactor metagenome</name>
    <dbReference type="NCBI Taxonomy" id="1076179"/>
    <lineage>
        <taxon>unclassified sequences</taxon>
        <taxon>metagenomes</taxon>
        <taxon>ecological metagenomes</taxon>
    </lineage>
</organism>
<dbReference type="AlphaFoldDB" id="A0A645AQ49"/>
<proteinExistence type="predicted"/>
<keyword evidence="1" id="KW-0472">Membrane</keyword>
<gene>
    <name evidence="2" type="ORF">SDC9_102023</name>
</gene>
<accession>A0A645AQ49</accession>
<protein>
    <submittedName>
        <fullName evidence="2">Uncharacterized protein</fullName>
    </submittedName>
</protein>
<sequence>MKKYELNPKEELKFAVKPNVFDQERKKNRMLLLGVIAGAVVTAFFYYVMTSISSFYPLFLMMLLITGIGLVFYLIGLVKGIMGLTNEKYYITNVRIVAVNKADEITKELLISKIGHTISEKVTGKSFDIIINPKEETDPKKLRNHKGSKPLYTADTLILHAVNPDILKGYLNK</sequence>